<reference evidence="10 11" key="1">
    <citation type="journal article" date="2015" name="Genome Announc.">
        <title>Expanding the biotechnology potential of lactobacilli through comparative genomics of 213 strains and associated genera.</title>
        <authorList>
            <person name="Sun Z."/>
            <person name="Harris H.M."/>
            <person name="McCann A."/>
            <person name="Guo C."/>
            <person name="Argimon S."/>
            <person name="Zhang W."/>
            <person name="Yang X."/>
            <person name="Jeffery I.B."/>
            <person name="Cooney J.C."/>
            <person name="Kagawa T.F."/>
            <person name="Liu W."/>
            <person name="Song Y."/>
            <person name="Salvetti E."/>
            <person name="Wrobel A."/>
            <person name="Rasinkangas P."/>
            <person name="Parkhill J."/>
            <person name="Rea M.C."/>
            <person name="O'Sullivan O."/>
            <person name="Ritari J."/>
            <person name="Douillard F.P."/>
            <person name="Paul Ross R."/>
            <person name="Yang R."/>
            <person name="Briner A.E."/>
            <person name="Felis G.E."/>
            <person name="de Vos W.M."/>
            <person name="Barrangou R."/>
            <person name="Klaenhammer T.R."/>
            <person name="Caufield P.W."/>
            <person name="Cui Y."/>
            <person name="Zhang H."/>
            <person name="O'Toole P.W."/>
        </authorList>
    </citation>
    <scope>NUCLEOTIDE SEQUENCE [LARGE SCALE GENOMIC DNA]</scope>
    <source>
        <strain evidence="10 11">DSM 23026</strain>
    </source>
</reference>
<dbReference type="OrthoDB" id="9776218at2"/>
<dbReference type="PANTHER" id="PTHR30294:SF38">
    <property type="entry name" value="TRANSPORT PERMEASE PROTEIN"/>
    <property type="match status" value="1"/>
</dbReference>
<organism evidence="10 11">
    <name type="scientific">Pediococcus argentinicus</name>
    <dbReference type="NCBI Taxonomy" id="480391"/>
    <lineage>
        <taxon>Bacteria</taxon>
        <taxon>Bacillati</taxon>
        <taxon>Bacillota</taxon>
        <taxon>Bacilli</taxon>
        <taxon>Lactobacillales</taxon>
        <taxon>Lactobacillaceae</taxon>
        <taxon>Pediococcus</taxon>
    </lineage>
</organism>
<dbReference type="Pfam" id="PF12698">
    <property type="entry name" value="ABC2_membrane_3"/>
    <property type="match status" value="1"/>
</dbReference>
<dbReference type="PROSITE" id="PS51012">
    <property type="entry name" value="ABC_TM2"/>
    <property type="match status" value="1"/>
</dbReference>
<evidence type="ECO:0000256" key="1">
    <source>
        <dbReference type="ARBA" id="ARBA00004651"/>
    </source>
</evidence>
<keyword evidence="5 8" id="KW-0812">Transmembrane</keyword>
<dbReference type="InterPro" id="IPR047817">
    <property type="entry name" value="ABC2_TM_bact-type"/>
</dbReference>
<keyword evidence="3" id="KW-0813">Transport</keyword>
<comment type="subcellular location">
    <subcellularLocation>
        <location evidence="1">Cell membrane</location>
        <topology evidence="1">Multi-pass membrane protein</topology>
    </subcellularLocation>
</comment>
<name>A0A0R2NIQ7_9LACO</name>
<dbReference type="RefSeq" id="WP_083486826.1">
    <property type="nucleotide sequence ID" value="NZ_BJZZ01000007.1"/>
</dbReference>
<comment type="caution">
    <text evidence="10">The sequence shown here is derived from an EMBL/GenBank/DDBJ whole genome shotgun (WGS) entry which is preliminary data.</text>
</comment>
<evidence type="ECO:0000313" key="10">
    <source>
        <dbReference type="EMBL" id="KRO25652.1"/>
    </source>
</evidence>
<dbReference type="GO" id="GO:0005886">
    <property type="term" value="C:plasma membrane"/>
    <property type="evidence" value="ECO:0007669"/>
    <property type="project" value="UniProtKB-SubCell"/>
</dbReference>
<evidence type="ECO:0000256" key="7">
    <source>
        <dbReference type="ARBA" id="ARBA00023136"/>
    </source>
</evidence>
<dbReference type="PATRIC" id="fig|480391.4.peg.1639"/>
<feature type="transmembrane region" description="Helical" evidence="8">
    <location>
        <begin position="251"/>
        <end position="280"/>
    </location>
</feature>
<dbReference type="InterPro" id="IPR013525">
    <property type="entry name" value="ABC2_TM"/>
</dbReference>
<comment type="similarity">
    <text evidence="2">Belongs to the ABC-2 integral membrane protein family.</text>
</comment>
<dbReference type="AlphaFoldDB" id="A0A0R2NIQ7"/>
<sequence>MRLIALIKRVLTQMRRSPRTIGLMFIAPLFILSLMYVLLANNNTVNSYVGTYNLNHQIAENLETKHLKLSSTNSDRHIQKQMKDHNWIAFIDMSDRKNVEVTYQNSDLGKTQLVKNGLKASIMKLKSKDLVSNLKVSGQALKAQKQAILTQQKALKELAAHLPAPARAKMSKPTNKPKVTGKIVTPTDYKITSHYIYAGANATFFDQALPALVTFFVFFFVFLISGISLLSERTSGTLSRLLATPIRRSEIIFGYIIGYGIFAIIQTLLIVCFTVFVLNVHIVGNFWLVFLTNVLVAFVALTMGIFASTFAQNEFQMMQFIPLLVIPQVFFSGIIPLAGMAQWLQWIAHIMPMYYAGNTMINVITKGYLLSDVWLNLVILAAFGILFTLLNILGMRRFRQV</sequence>
<protein>
    <submittedName>
        <fullName evidence="10">ABC-2 type transporter</fullName>
    </submittedName>
</protein>
<gene>
    <name evidence="10" type="ORF">IV88_GL001610</name>
</gene>
<dbReference type="EMBL" id="JQCQ01000007">
    <property type="protein sequence ID" value="KRO25652.1"/>
    <property type="molecule type" value="Genomic_DNA"/>
</dbReference>
<dbReference type="GO" id="GO:0140359">
    <property type="term" value="F:ABC-type transporter activity"/>
    <property type="evidence" value="ECO:0007669"/>
    <property type="project" value="InterPro"/>
</dbReference>
<keyword evidence="6 8" id="KW-1133">Transmembrane helix</keyword>
<proteinExistence type="inferred from homology"/>
<evidence type="ECO:0000256" key="8">
    <source>
        <dbReference type="SAM" id="Phobius"/>
    </source>
</evidence>
<evidence type="ECO:0000256" key="4">
    <source>
        <dbReference type="ARBA" id="ARBA00022475"/>
    </source>
</evidence>
<evidence type="ECO:0000259" key="9">
    <source>
        <dbReference type="PROSITE" id="PS51012"/>
    </source>
</evidence>
<feature type="domain" description="ABC transmembrane type-2" evidence="9">
    <location>
        <begin position="173"/>
        <end position="398"/>
    </location>
</feature>
<feature type="transmembrane region" description="Helical" evidence="8">
    <location>
        <begin position="21"/>
        <end position="39"/>
    </location>
</feature>
<feature type="transmembrane region" description="Helical" evidence="8">
    <location>
        <begin position="208"/>
        <end position="230"/>
    </location>
</feature>
<evidence type="ECO:0000256" key="5">
    <source>
        <dbReference type="ARBA" id="ARBA00022692"/>
    </source>
</evidence>
<evidence type="ECO:0000313" key="11">
    <source>
        <dbReference type="Proteomes" id="UP000051249"/>
    </source>
</evidence>
<keyword evidence="11" id="KW-1185">Reference proteome</keyword>
<dbReference type="PANTHER" id="PTHR30294">
    <property type="entry name" value="MEMBRANE COMPONENT OF ABC TRANSPORTER YHHJ-RELATED"/>
    <property type="match status" value="1"/>
</dbReference>
<feature type="transmembrane region" description="Helical" evidence="8">
    <location>
        <begin position="320"/>
        <end position="344"/>
    </location>
</feature>
<feature type="transmembrane region" description="Helical" evidence="8">
    <location>
        <begin position="286"/>
        <end position="308"/>
    </location>
</feature>
<evidence type="ECO:0000256" key="3">
    <source>
        <dbReference type="ARBA" id="ARBA00022448"/>
    </source>
</evidence>
<accession>A0A0R2NIQ7</accession>
<dbReference type="Proteomes" id="UP000051249">
    <property type="component" value="Unassembled WGS sequence"/>
</dbReference>
<evidence type="ECO:0000256" key="2">
    <source>
        <dbReference type="ARBA" id="ARBA00007783"/>
    </source>
</evidence>
<keyword evidence="7 8" id="KW-0472">Membrane</keyword>
<keyword evidence="4" id="KW-1003">Cell membrane</keyword>
<evidence type="ECO:0000256" key="6">
    <source>
        <dbReference type="ARBA" id="ARBA00022989"/>
    </source>
</evidence>
<dbReference type="InterPro" id="IPR051449">
    <property type="entry name" value="ABC-2_transporter_component"/>
</dbReference>
<feature type="transmembrane region" description="Helical" evidence="8">
    <location>
        <begin position="373"/>
        <end position="393"/>
    </location>
</feature>